<dbReference type="PANTHER" id="PTHR43060:SF3">
    <property type="entry name" value="2-HYDROXY-3-OXOPROPIONATE REDUCTASE"/>
    <property type="match status" value="1"/>
</dbReference>
<gene>
    <name evidence="7" type="ORF">FYJ65_06430</name>
</gene>
<dbReference type="Gene3D" id="1.10.1040.10">
    <property type="entry name" value="N-(1-d-carboxylethyl)-l-norvaline Dehydrogenase, domain 2"/>
    <property type="match status" value="1"/>
</dbReference>
<proteinExistence type="inferred from homology"/>
<comment type="caution">
    <text evidence="7">The sequence shown here is derived from an EMBL/GenBank/DDBJ whole genome shotgun (WGS) entry which is preliminary data.</text>
</comment>
<dbReference type="InterPro" id="IPR036291">
    <property type="entry name" value="NAD(P)-bd_dom_sf"/>
</dbReference>
<dbReference type="GO" id="GO:0050661">
    <property type="term" value="F:NADP binding"/>
    <property type="evidence" value="ECO:0007669"/>
    <property type="project" value="InterPro"/>
</dbReference>
<evidence type="ECO:0000259" key="6">
    <source>
        <dbReference type="Pfam" id="PF14833"/>
    </source>
</evidence>
<evidence type="ECO:0000313" key="8">
    <source>
        <dbReference type="Proteomes" id="UP000469424"/>
    </source>
</evidence>
<feature type="active site" evidence="4">
    <location>
        <position position="169"/>
    </location>
</feature>
<dbReference type="InterPro" id="IPR002204">
    <property type="entry name" value="3-OH-isobutyrate_DH-rel_CS"/>
</dbReference>
<dbReference type="GO" id="GO:0051287">
    <property type="term" value="F:NAD binding"/>
    <property type="evidence" value="ECO:0007669"/>
    <property type="project" value="InterPro"/>
</dbReference>
<dbReference type="InterPro" id="IPR015815">
    <property type="entry name" value="HIBADH-related"/>
</dbReference>
<evidence type="ECO:0000256" key="1">
    <source>
        <dbReference type="ARBA" id="ARBA00009080"/>
    </source>
</evidence>
<dbReference type="EMBL" id="VUNA01000011">
    <property type="protein sequence ID" value="MST70969.1"/>
    <property type="molecule type" value="Genomic_DNA"/>
</dbReference>
<dbReference type="Gene3D" id="3.40.50.720">
    <property type="entry name" value="NAD(P)-binding Rossmann-like Domain"/>
    <property type="match status" value="1"/>
</dbReference>
<protein>
    <submittedName>
        <fullName evidence="7">NAD-binding protein</fullName>
    </submittedName>
</protein>
<dbReference type="InterPro" id="IPR013328">
    <property type="entry name" value="6PGD_dom2"/>
</dbReference>
<sequence>MKVGFIGLGIMGRPMAEHMVKAGLDVMVSDLNEKIVAELVAEGATAGSNKDLAEQCDVVEMILPNASIVKNVIFGEGGLMDYMKAGQIVVDHSSVTANDSRECYEKLQEKGIGFLDAPVSGGESGAKAGTLAIMVGGDEKNFNTCAPIFDTYSSQATLIGDSGSGSICKLANQIIVNNNIAIVAEALTFAAKAGVDPEKVYKAIEGGAARSYALEDKAPMMVERNFTPGGTIKVNHKDITNVINTAHAIDCPIPYTAQLYEIQQTMKAHGHMEEDHAAYVKYFETLADTIVEKKN</sequence>
<dbReference type="SUPFAM" id="SSF48179">
    <property type="entry name" value="6-phosphogluconate dehydrogenase C-terminal domain-like"/>
    <property type="match status" value="1"/>
</dbReference>
<evidence type="ECO:0000256" key="4">
    <source>
        <dbReference type="PIRSR" id="PIRSR000103-1"/>
    </source>
</evidence>
<evidence type="ECO:0000259" key="5">
    <source>
        <dbReference type="Pfam" id="PF03446"/>
    </source>
</evidence>
<feature type="domain" description="3-hydroxyisobutyrate dehydrogenase-like NAD-binding" evidence="6">
    <location>
        <begin position="163"/>
        <end position="282"/>
    </location>
</feature>
<name>A0A6N7XM02_9FIRM</name>
<dbReference type="Pfam" id="PF14833">
    <property type="entry name" value="NAD_binding_11"/>
    <property type="match status" value="1"/>
</dbReference>
<dbReference type="SUPFAM" id="SSF51735">
    <property type="entry name" value="NAD(P)-binding Rossmann-fold domains"/>
    <property type="match status" value="1"/>
</dbReference>
<dbReference type="PROSITE" id="PS00895">
    <property type="entry name" value="3_HYDROXYISOBUT_DH"/>
    <property type="match status" value="1"/>
</dbReference>
<organism evidence="7 8">
    <name type="scientific">Mogibacterium kristiansenii</name>
    <dbReference type="NCBI Taxonomy" id="2606708"/>
    <lineage>
        <taxon>Bacteria</taxon>
        <taxon>Bacillati</taxon>
        <taxon>Bacillota</taxon>
        <taxon>Clostridia</taxon>
        <taxon>Peptostreptococcales</taxon>
        <taxon>Anaerovoracaceae</taxon>
        <taxon>Mogibacterium</taxon>
    </lineage>
</organism>
<accession>A0A6N7XM02</accession>
<evidence type="ECO:0000256" key="2">
    <source>
        <dbReference type="ARBA" id="ARBA00023002"/>
    </source>
</evidence>
<reference evidence="7 8" key="1">
    <citation type="submission" date="2019-08" db="EMBL/GenBank/DDBJ databases">
        <title>In-depth cultivation of the pig gut microbiome towards novel bacterial diversity and tailored functional studies.</title>
        <authorList>
            <person name="Wylensek D."/>
            <person name="Hitch T.C.A."/>
            <person name="Clavel T."/>
        </authorList>
    </citation>
    <scope>NUCLEOTIDE SEQUENCE [LARGE SCALE GENOMIC DNA]</scope>
    <source>
        <strain evidence="7 8">WCA-MUC-591-APC-4B</strain>
    </source>
</reference>
<dbReference type="Pfam" id="PF03446">
    <property type="entry name" value="NAD_binding_2"/>
    <property type="match status" value="1"/>
</dbReference>
<evidence type="ECO:0000313" key="7">
    <source>
        <dbReference type="EMBL" id="MST70969.1"/>
    </source>
</evidence>
<dbReference type="InterPro" id="IPR029154">
    <property type="entry name" value="HIBADH-like_NADP-bd"/>
</dbReference>
<keyword evidence="2" id="KW-0560">Oxidoreductase</keyword>
<keyword evidence="8" id="KW-1185">Reference proteome</keyword>
<dbReference type="PIRSF" id="PIRSF000103">
    <property type="entry name" value="HIBADH"/>
    <property type="match status" value="1"/>
</dbReference>
<dbReference type="PANTHER" id="PTHR43060">
    <property type="entry name" value="3-HYDROXYISOBUTYRATE DEHYDROGENASE-LIKE 1, MITOCHONDRIAL-RELATED"/>
    <property type="match status" value="1"/>
</dbReference>
<dbReference type="Proteomes" id="UP000469424">
    <property type="component" value="Unassembled WGS sequence"/>
</dbReference>
<dbReference type="GO" id="GO:0016491">
    <property type="term" value="F:oxidoreductase activity"/>
    <property type="evidence" value="ECO:0007669"/>
    <property type="project" value="UniProtKB-KW"/>
</dbReference>
<dbReference type="GO" id="GO:0016054">
    <property type="term" value="P:organic acid catabolic process"/>
    <property type="evidence" value="ECO:0007669"/>
    <property type="project" value="UniProtKB-ARBA"/>
</dbReference>
<dbReference type="AlphaFoldDB" id="A0A6N7XM02"/>
<comment type="similarity">
    <text evidence="1">Belongs to the HIBADH-related family.</text>
</comment>
<evidence type="ECO:0000256" key="3">
    <source>
        <dbReference type="ARBA" id="ARBA00023027"/>
    </source>
</evidence>
<dbReference type="InterPro" id="IPR008927">
    <property type="entry name" value="6-PGluconate_DH-like_C_sf"/>
</dbReference>
<feature type="domain" description="6-phosphogluconate dehydrogenase NADP-binding" evidence="5">
    <location>
        <begin position="2"/>
        <end position="160"/>
    </location>
</feature>
<keyword evidence="3" id="KW-0520">NAD</keyword>
<dbReference type="InterPro" id="IPR006115">
    <property type="entry name" value="6PGDH_NADP-bd"/>
</dbReference>